<dbReference type="OrthoDB" id="9785398at2"/>
<keyword evidence="2" id="KW-1185">Reference proteome</keyword>
<dbReference type="AlphaFoldDB" id="A0A1H1JNL8"/>
<protein>
    <submittedName>
        <fullName evidence="1">2-Methylisocitrate lyase, PEP mutase family</fullName>
    </submittedName>
</protein>
<dbReference type="InterPro" id="IPR039556">
    <property type="entry name" value="ICL/PEPM"/>
</dbReference>
<dbReference type="InterPro" id="IPR015813">
    <property type="entry name" value="Pyrv/PenolPyrv_kinase-like_dom"/>
</dbReference>
<accession>A0A1H1JNL8</accession>
<name>A0A1H1JNL8_9BURK</name>
<keyword evidence="1" id="KW-0456">Lyase</keyword>
<proteinExistence type="predicted"/>
<sequence length="269" mass="28503">MSTLDKVFADLHQGNPILNLPNAWDAGSARIFEAQGAKAIATTSAGVLWALGYPDGNLAPARLQAEVAAAITRVIRVPLSIDFEAGYSDDPRTVAENIKPVLDAGVVGINIEDGQDAPPVLAAKIEAVRAAAEKAGIALWINARSDVYLQQLVDEPKRAEESIKRAELYGKAGANSIFLPALTHADDIKAVVKGSPIPIALMAWPGLTDSAELQKLGVVRLSSGSGIPQVIWNHAARLARAFVEKGESGPMAVDYMAHGELQSLFAERK</sequence>
<evidence type="ECO:0000313" key="2">
    <source>
        <dbReference type="Proteomes" id="UP000183487"/>
    </source>
</evidence>
<dbReference type="GO" id="GO:0016829">
    <property type="term" value="F:lyase activity"/>
    <property type="evidence" value="ECO:0007669"/>
    <property type="project" value="UniProtKB-KW"/>
</dbReference>
<dbReference type="RefSeq" id="WP_074772367.1">
    <property type="nucleotide sequence ID" value="NZ_FNKP01000003.1"/>
</dbReference>
<gene>
    <name evidence="1" type="ORF">SAMN05443245_6967</name>
</gene>
<organism evidence="1 2">
    <name type="scientific">Paraburkholderia fungorum</name>
    <dbReference type="NCBI Taxonomy" id="134537"/>
    <lineage>
        <taxon>Bacteria</taxon>
        <taxon>Pseudomonadati</taxon>
        <taxon>Pseudomonadota</taxon>
        <taxon>Betaproteobacteria</taxon>
        <taxon>Burkholderiales</taxon>
        <taxon>Burkholderiaceae</taxon>
        <taxon>Paraburkholderia</taxon>
    </lineage>
</organism>
<dbReference type="EMBL" id="FNKP01000003">
    <property type="protein sequence ID" value="SDR51583.1"/>
    <property type="molecule type" value="Genomic_DNA"/>
</dbReference>
<dbReference type="Proteomes" id="UP000183487">
    <property type="component" value="Unassembled WGS sequence"/>
</dbReference>
<dbReference type="CDD" id="cd00377">
    <property type="entry name" value="ICL_PEPM"/>
    <property type="match status" value="1"/>
</dbReference>
<reference evidence="2" key="1">
    <citation type="submission" date="2016-10" db="EMBL/GenBank/DDBJ databases">
        <authorList>
            <person name="Varghese N."/>
        </authorList>
    </citation>
    <scope>NUCLEOTIDE SEQUENCE [LARGE SCALE GENOMIC DNA]</scope>
    <source>
        <strain evidence="2">GAS106B</strain>
    </source>
</reference>
<dbReference type="PANTHER" id="PTHR42905:SF16">
    <property type="entry name" value="CARBOXYPHOSPHONOENOLPYRUVATE PHOSPHONOMUTASE-LIKE PROTEIN (AFU_ORTHOLOGUE AFUA_5G07230)"/>
    <property type="match status" value="1"/>
</dbReference>
<dbReference type="SUPFAM" id="SSF51621">
    <property type="entry name" value="Phosphoenolpyruvate/pyruvate domain"/>
    <property type="match status" value="1"/>
</dbReference>
<dbReference type="Pfam" id="PF13714">
    <property type="entry name" value="PEP_mutase"/>
    <property type="match status" value="1"/>
</dbReference>
<dbReference type="InterPro" id="IPR040442">
    <property type="entry name" value="Pyrv_kinase-like_dom_sf"/>
</dbReference>
<dbReference type="Gene3D" id="3.20.20.60">
    <property type="entry name" value="Phosphoenolpyruvate-binding domains"/>
    <property type="match status" value="1"/>
</dbReference>
<evidence type="ECO:0000313" key="1">
    <source>
        <dbReference type="EMBL" id="SDR51583.1"/>
    </source>
</evidence>
<dbReference type="PANTHER" id="PTHR42905">
    <property type="entry name" value="PHOSPHOENOLPYRUVATE CARBOXYLASE"/>
    <property type="match status" value="1"/>
</dbReference>